<reference evidence="2" key="3">
    <citation type="submission" date="2025-08" db="UniProtKB">
        <authorList>
            <consortium name="Ensembl"/>
        </authorList>
    </citation>
    <scope>IDENTIFICATION</scope>
    <source>
        <strain evidence="2">C57BL/6J</strain>
    </source>
</reference>
<evidence type="ECO:0000313" key="4">
    <source>
        <dbReference type="Proteomes" id="UP000000589"/>
    </source>
</evidence>
<dbReference type="Ensembl" id="ENSMUST00000205279.2">
    <property type="protein sequence ID" value="ENSMUSP00000146218.2"/>
    <property type="gene ID" value="ENSMUSG00000075701.11"/>
</dbReference>
<dbReference type="AGR" id="MGI:95994"/>
<dbReference type="Proteomes" id="UP000000589">
    <property type="component" value="Chromosome 7"/>
</dbReference>
<feature type="region of interest" description="Disordered" evidence="1">
    <location>
        <begin position="45"/>
        <end position="64"/>
    </location>
</feature>
<accession>A0A0U1RQ25</accession>
<dbReference type="ExpressionAtlas" id="A0A0U1RQ25">
    <property type="expression patterns" value="baseline and differential"/>
</dbReference>
<dbReference type="VEuPathDB" id="HostDB:ENSMUSG00000075701"/>
<protein>
    <submittedName>
        <fullName evidence="2">Selenoprotein S</fullName>
    </submittedName>
</protein>
<evidence type="ECO:0000313" key="3">
    <source>
        <dbReference type="MGI" id="MGI:95994"/>
    </source>
</evidence>
<evidence type="ECO:0007829" key="5">
    <source>
        <dbReference type="ProteomicsDB" id="A0A0U1RQ25"/>
    </source>
</evidence>
<dbReference type="GeneTree" id="ENSGT00390000015688"/>
<evidence type="ECO:0000256" key="1">
    <source>
        <dbReference type="SAM" id="MobiDB-lite"/>
    </source>
</evidence>
<dbReference type="Bgee" id="ENSMUSG00000075701">
    <property type="expression patterns" value="Expressed in lacrimal gland and 261 other cell types or tissues"/>
</dbReference>
<dbReference type="AlphaFoldDB" id="A0A0U1RQ25"/>
<keyword evidence="5" id="KW-1267">Proteomics identification</keyword>
<dbReference type="ProteomicsDB" id="306115"/>
<organism evidence="2 4">
    <name type="scientific">Mus musculus</name>
    <name type="common">Mouse</name>
    <dbReference type="NCBI Taxonomy" id="10090"/>
    <lineage>
        <taxon>Eukaryota</taxon>
        <taxon>Metazoa</taxon>
        <taxon>Chordata</taxon>
        <taxon>Craniata</taxon>
        <taxon>Vertebrata</taxon>
        <taxon>Euteleostomi</taxon>
        <taxon>Mammalia</taxon>
        <taxon>Eutheria</taxon>
        <taxon>Euarchontoglires</taxon>
        <taxon>Glires</taxon>
        <taxon>Rodentia</taxon>
        <taxon>Myomorpha</taxon>
        <taxon>Muroidea</taxon>
        <taxon>Muridae</taxon>
        <taxon>Murinae</taxon>
        <taxon>Mus</taxon>
        <taxon>Mus</taxon>
    </lineage>
</organism>
<reference evidence="2 4" key="2">
    <citation type="journal article" date="2011" name="PLoS Biol.">
        <title>Modernizing reference genome assemblies.</title>
        <authorList>
            <person name="Church D.M."/>
            <person name="Schneider V.A."/>
            <person name="Graves T."/>
            <person name="Auger K."/>
            <person name="Cunningham F."/>
            <person name="Bouk N."/>
            <person name="Chen H.C."/>
            <person name="Agarwala R."/>
            <person name="McLaren W.M."/>
            <person name="Ritchie G.R."/>
            <person name="Albracht D."/>
            <person name="Kremitzki M."/>
            <person name="Rock S."/>
            <person name="Kotkiewicz H."/>
            <person name="Kremitzki C."/>
            <person name="Wollam A."/>
            <person name="Trani L."/>
            <person name="Fulton L."/>
            <person name="Fulton R."/>
            <person name="Matthews L."/>
            <person name="Whitehead S."/>
            <person name="Chow W."/>
            <person name="Torrance J."/>
            <person name="Dunn M."/>
            <person name="Harden G."/>
            <person name="Threadgold G."/>
            <person name="Wood J."/>
            <person name="Collins J."/>
            <person name="Heath P."/>
            <person name="Griffiths G."/>
            <person name="Pelan S."/>
            <person name="Grafham D."/>
            <person name="Eichler E.E."/>
            <person name="Weinstock G."/>
            <person name="Mardis E.R."/>
            <person name="Wilson R.K."/>
            <person name="Howe K."/>
            <person name="Flicek P."/>
            <person name="Hubbard T."/>
        </authorList>
    </citation>
    <scope>NUCLEOTIDE SEQUENCE [LARGE SCALE GENOMIC DNA]</scope>
    <source>
        <strain evidence="2 4">C57BL/6J</strain>
    </source>
</reference>
<dbReference type="Antibodypedia" id="2437">
    <property type="antibodies" value="144 antibodies from 25 providers"/>
</dbReference>
<keyword evidence="4" id="KW-1185">Reference proteome</keyword>
<sequence length="64" mass="6885">MDRDEEPLSARPALETESLRFLHVTGQGRRAPPCSWAPCWPAMAGTSSSAASYSTLSSRGSPFD</sequence>
<reference evidence="2 4" key="1">
    <citation type="journal article" date="2009" name="PLoS Biol.">
        <title>Lineage-specific biology revealed by a finished genome assembly of the mouse.</title>
        <authorList>
            <consortium name="Mouse Genome Sequencing Consortium"/>
            <person name="Church D.M."/>
            <person name="Goodstadt L."/>
            <person name="Hillier L.W."/>
            <person name="Zody M.C."/>
            <person name="Goldstein S."/>
            <person name="She X."/>
            <person name="Bult C.J."/>
            <person name="Agarwala R."/>
            <person name="Cherry J.L."/>
            <person name="DiCuccio M."/>
            <person name="Hlavina W."/>
            <person name="Kapustin Y."/>
            <person name="Meric P."/>
            <person name="Maglott D."/>
            <person name="Birtle Z."/>
            <person name="Marques A.C."/>
            <person name="Graves T."/>
            <person name="Zhou S."/>
            <person name="Teague B."/>
            <person name="Potamousis K."/>
            <person name="Churas C."/>
            <person name="Place M."/>
            <person name="Herschleb J."/>
            <person name="Runnheim R."/>
            <person name="Forrest D."/>
            <person name="Amos-Landgraf J."/>
            <person name="Schwartz D.C."/>
            <person name="Cheng Z."/>
            <person name="Lindblad-Toh K."/>
            <person name="Eichler E.E."/>
            <person name="Ponting C.P."/>
        </authorList>
    </citation>
    <scope>NUCLEOTIDE SEQUENCE [LARGE SCALE GENOMIC DNA]</scope>
    <source>
        <strain evidence="2 4">C57BL/6J</strain>
    </source>
</reference>
<evidence type="ECO:0000313" key="2">
    <source>
        <dbReference type="Ensembl" id="ENSMUSP00000146218.2"/>
    </source>
</evidence>
<dbReference type="MGI" id="MGI:95994">
    <property type="gene designation" value="Selenos"/>
</dbReference>
<proteinExistence type="evidence at protein level"/>
<reference evidence="2" key="4">
    <citation type="submission" date="2025-09" db="UniProtKB">
        <authorList>
            <consortium name="Ensembl"/>
        </authorList>
    </citation>
    <scope>IDENTIFICATION</scope>
    <source>
        <strain evidence="2">C57BL/6J</strain>
    </source>
</reference>
<gene>
    <name evidence="2 3" type="primary">Selenos</name>
    <name evidence="3" type="synonym">Vimp</name>
</gene>
<name>A0A0U1RQ25_MOUSE</name>